<feature type="domain" description="RNA polymerase sigma factor 70 region 4 type 2" evidence="7">
    <location>
        <begin position="121"/>
        <end position="173"/>
    </location>
</feature>
<reference evidence="8 9" key="1">
    <citation type="submission" date="2013-06" db="EMBL/GenBank/DDBJ databases">
        <title>Whole genome shotgun sequence of Bacillus selenatarsenatis SF-1.</title>
        <authorList>
            <person name="Kuroda M."/>
            <person name="Sei K."/>
            <person name="Yamashita M."/>
            <person name="Ike M."/>
        </authorList>
    </citation>
    <scope>NUCLEOTIDE SEQUENCE [LARGE SCALE GENOMIC DNA]</scope>
    <source>
        <strain evidence="8 9">SF-1</strain>
    </source>
</reference>
<evidence type="ECO:0000256" key="2">
    <source>
        <dbReference type="ARBA" id="ARBA00023015"/>
    </source>
</evidence>
<comment type="similarity">
    <text evidence="1">Belongs to the sigma-70 factor family. ECF subfamily.</text>
</comment>
<dbReference type="Gene3D" id="1.10.1740.10">
    <property type="match status" value="1"/>
</dbReference>
<dbReference type="PANTHER" id="PTHR43133:SF8">
    <property type="entry name" value="RNA POLYMERASE SIGMA FACTOR HI_1459-RELATED"/>
    <property type="match status" value="1"/>
</dbReference>
<dbReference type="EMBL" id="BASE01000012">
    <property type="protein sequence ID" value="GAM12335.1"/>
    <property type="molecule type" value="Genomic_DNA"/>
</dbReference>
<feature type="domain" description="RNA polymerase sigma-70 region 2" evidence="6">
    <location>
        <begin position="22"/>
        <end position="89"/>
    </location>
</feature>
<dbReference type="SUPFAM" id="SSF88946">
    <property type="entry name" value="Sigma2 domain of RNA polymerase sigma factors"/>
    <property type="match status" value="1"/>
</dbReference>
<accession>A0A0A8WXE1</accession>
<proteinExistence type="inferred from homology"/>
<dbReference type="Pfam" id="PF04542">
    <property type="entry name" value="Sigma70_r2"/>
    <property type="match status" value="1"/>
</dbReference>
<keyword evidence="2" id="KW-0805">Transcription regulation</keyword>
<organism evidence="8 9">
    <name type="scientific">Mesobacillus selenatarsenatis (strain DSM 18680 / JCM 14380 / FERM P-15431 / SF-1)</name>
    <dbReference type="NCBI Taxonomy" id="1321606"/>
    <lineage>
        <taxon>Bacteria</taxon>
        <taxon>Bacillati</taxon>
        <taxon>Bacillota</taxon>
        <taxon>Bacilli</taxon>
        <taxon>Bacillales</taxon>
        <taxon>Bacillaceae</taxon>
        <taxon>Mesobacillus</taxon>
    </lineage>
</organism>
<dbReference type="Pfam" id="PF08281">
    <property type="entry name" value="Sigma70_r4_2"/>
    <property type="match status" value="1"/>
</dbReference>
<dbReference type="InterPro" id="IPR013324">
    <property type="entry name" value="RNA_pol_sigma_r3/r4-like"/>
</dbReference>
<evidence type="ECO:0000256" key="4">
    <source>
        <dbReference type="ARBA" id="ARBA00023125"/>
    </source>
</evidence>
<dbReference type="PANTHER" id="PTHR43133">
    <property type="entry name" value="RNA POLYMERASE ECF-TYPE SIGMA FACTO"/>
    <property type="match status" value="1"/>
</dbReference>
<dbReference type="AlphaFoldDB" id="A0A0A8WXE1"/>
<keyword evidence="4" id="KW-0238">DNA-binding</keyword>
<gene>
    <name evidence="8" type="ORF">SAMD00020551_0467</name>
</gene>
<dbReference type="RefSeq" id="WP_041964299.1">
    <property type="nucleotide sequence ID" value="NZ_BASE01000012.1"/>
</dbReference>
<dbReference type="InterPro" id="IPR014284">
    <property type="entry name" value="RNA_pol_sigma-70_dom"/>
</dbReference>
<keyword evidence="5" id="KW-0804">Transcription</keyword>
<dbReference type="InterPro" id="IPR036388">
    <property type="entry name" value="WH-like_DNA-bd_sf"/>
</dbReference>
<name>A0A0A8WXE1_MESS1</name>
<sequence length="192" mass="22307">MSEEQKLINQIRAGNGDAFSQLVESLLSSAYRTAYLILGSRELAEDAVQIALEDCYLSIIRDVEIRHFKAWFYRLVYTRSIDVYRKQKRNQFIDIEENPEAISKMQSGSAQEIAVESETKQELLQLITHLKDDQRVPLLLFYYENLSIKEISLILNENTNTVKTRLSRGRKKLGELMKNHSHFQMEGNTYGI</sequence>
<evidence type="ECO:0000256" key="3">
    <source>
        <dbReference type="ARBA" id="ARBA00023082"/>
    </source>
</evidence>
<comment type="caution">
    <text evidence="8">The sequence shown here is derived from an EMBL/GenBank/DDBJ whole genome shotgun (WGS) entry which is preliminary data.</text>
</comment>
<dbReference type="InterPro" id="IPR007627">
    <property type="entry name" value="RNA_pol_sigma70_r2"/>
</dbReference>
<evidence type="ECO:0000313" key="8">
    <source>
        <dbReference type="EMBL" id="GAM12335.1"/>
    </source>
</evidence>
<evidence type="ECO:0000256" key="1">
    <source>
        <dbReference type="ARBA" id="ARBA00010641"/>
    </source>
</evidence>
<evidence type="ECO:0000313" key="9">
    <source>
        <dbReference type="Proteomes" id="UP000031014"/>
    </source>
</evidence>
<dbReference type="Gene3D" id="1.10.10.10">
    <property type="entry name" value="Winged helix-like DNA-binding domain superfamily/Winged helix DNA-binding domain"/>
    <property type="match status" value="1"/>
</dbReference>
<dbReference type="CDD" id="cd06171">
    <property type="entry name" value="Sigma70_r4"/>
    <property type="match status" value="1"/>
</dbReference>
<protein>
    <submittedName>
        <fullName evidence="8">RNA polymerase sigma factor SigV</fullName>
    </submittedName>
</protein>
<dbReference type="GO" id="GO:0016987">
    <property type="term" value="F:sigma factor activity"/>
    <property type="evidence" value="ECO:0007669"/>
    <property type="project" value="UniProtKB-KW"/>
</dbReference>
<evidence type="ECO:0000259" key="7">
    <source>
        <dbReference type="Pfam" id="PF08281"/>
    </source>
</evidence>
<keyword evidence="3" id="KW-0731">Sigma factor</keyword>
<dbReference type="SUPFAM" id="SSF88659">
    <property type="entry name" value="Sigma3 and sigma4 domains of RNA polymerase sigma factors"/>
    <property type="match status" value="1"/>
</dbReference>
<dbReference type="NCBIfam" id="TIGR02937">
    <property type="entry name" value="sigma70-ECF"/>
    <property type="match status" value="1"/>
</dbReference>
<dbReference type="InterPro" id="IPR013325">
    <property type="entry name" value="RNA_pol_sigma_r2"/>
</dbReference>
<dbReference type="InterPro" id="IPR013249">
    <property type="entry name" value="RNA_pol_sigma70_r4_t2"/>
</dbReference>
<dbReference type="GO" id="GO:0003677">
    <property type="term" value="F:DNA binding"/>
    <property type="evidence" value="ECO:0007669"/>
    <property type="project" value="UniProtKB-KW"/>
</dbReference>
<dbReference type="GO" id="GO:0006352">
    <property type="term" value="P:DNA-templated transcription initiation"/>
    <property type="evidence" value="ECO:0007669"/>
    <property type="project" value="InterPro"/>
</dbReference>
<dbReference type="Proteomes" id="UP000031014">
    <property type="component" value="Unassembled WGS sequence"/>
</dbReference>
<evidence type="ECO:0000259" key="6">
    <source>
        <dbReference type="Pfam" id="PF04542"/>
    </source>
</evidence>
<dbReference type="InterPro" id="IPR039425">
    <property type="entry name" value="RNA_pol_sigma-70-like"/>
</dbReference>
<keyword evidence="9" id="KW-1185">Reference proteome</keyword>
<dbReference type="STRING" id="1321606.SAMD00020551_0467"/>
<evidence type="ECO:0000256" key="5">
    <source>
        <dbReference type="ARBA" id="ARBA00023163"/>
    </source>
</evidence>